<dbReference type="GO" id="GO:0046872">
    <property type="term" value="F:metal ion binding"/>
    <property type="evidence" value="ECO:0007669"/>
    <property type="project" value="UniProtKB-KW"/>
</dbReference>
<dbReference type="GO" id="GO:0016853">
    <property type="term" value="F:isomerase activity"/>
    <property type="evidence" value="ECO:0007669"/>
    <property type="project" value="UniProtKB-KW"/>
</dbReference>
<protein>
    <submittedName>
        <fullName evidence="3">L-Ala-D/L-Glu epimerase</fullName>
        <ecNumber evidence="3">5.1.1.-</ecNumber>
    </submittedName>
</protein>
<dbReference type="Gene3D" id="3.30.390.10">
    <property type="entry name" value="Enolase-like, N-terminal domain"/>
    <property type="match status" value="1"/>
</dbReference>
<sequence>MKIAALKAYRIRVPLKRKITHASFSRSESESILVCCELDDGTIGWGESVPRAYVTGETPDSVLTQYQATDFRELTDWRWNSTQEAVSLCQQLRLADAPDAPAEYQARGSFGNAARCALELSLLDAATRAQGESLSAIFPYLEEDRSLNQSLPSVRYSAVLTSMKPLKQTALSLLYRLTGFRQCKVKVGMPGIDDRALLRKVRRLTGSRMGLRIDANEAWNRTELETRDADFQPLQIQSIEQPVAHEAIDELKHIRGQLNALVMLDESLCSQEDAERAIAEGYCDAFNLRISKLGGLIPTFQIARLAHQAGIRCQLGCQVGETGILSAAGRHFACSIQELDFLEGSFDRYLLKQNIINEEISFQWGGMAPALQGPGLGVTVNPTHLAQFVDQEMQLI</sequence>
<reference evidence="3 4" key="1">
    <citation type="submission" date="2019-02" db="EMBL/GenBank/DDBJ databases">
        <title>Deep-cultivation of Planctomycetes and their phenomic and genomic characterization uncovers novel biology.</title>
        <authorList>
            <person name="Wiegand S."/>
            <person name="Jogler M."/>
            <person name="Boedeker C."/>
            <person name="Pinto D."/>
            <person name="Vollmers J."/>
            <person name="Rivas-Marin E."/>
            <person name="Kohn T."/>
            <person name="Peeters S.H."/>
            <person name="Heuer A."/>
            <person name="Rast P."/>
            <person name="Oberbeckmann S."/>
            <person name="Bunk B."/>
            <person name="Jeske O."/>
            <person name="Meyerdierks A."/>
            <person name="Storesund J.E."/>
            <person name="Kallscheuer N."/>
            <person name="Luecker S."/>
            <person name="Lage O.M."/>
            <person name="Pohl T."/>
            <person name="Merkel B.J."/>
            <person name="Hornburger P."/>
            <person name="Mueller R.-W."/>
            <person name="Bruemmer F."/>
            <person name="Labrenz M."/>
            <person name="Spormann A.M."/>
            <person name="Op den Camp H."/>
            <person name="Overmann J."/>
            <person name="Amann R."/>
            <person name="Jetten M.S.M."/>
            <person name="Mascher T."/>
            <person name="Medema M.H."/>
            <person name="Devos D.P."/>
            <person name="Kaster A.-K."/>
            <person name="Ovreas L."/>
            <person name="Rohde M."/>
            <person name="Galperin M.Y."/>
            <person name="Jogler C."/>
        </authorList>
    </citation>
    <scope>NUCLEOTIDE SEQUENCE [LARGE SCALE GENOMIC DNA]</scope>
    <source>
        <strain evidence="3 4">Pan153</strain>
    </source>
</reference>
<keyword evidence="1" id="KW-0479">Metal-binding</keyword>
<dbReference type="SMART" id="SM00922">
    <property type="entry name" value="MR_MLE"/>
    <property type="match status" value="1"/>
</dbReference>
<dbReference type="AlphaFoldDB" id="A0A518FIC6"/>
<dbReference type="PANTHER" id="PTHR48073">
    <property type="entry name" value="O-SUCCINYLBENZOATE SYNTHASE-RELATED"/>
    <property type="match status" value="1"/>
</dbReference>
<dbReference type="SFLD" id="SFLDG00180">
    <property type="entry name" value="muconate_cycloisomerase"/>
    <property type="match status" value="1"/>
</dbReference>
<name>A0A518FIC6_9PLAN</name>
<dbReference type="PANTHER" id="PTHR48073:SF2">
    <property type="entry name" value="O-SUCCINYLBENZOATE SYNTHASE"/>
    <property type="match status" value="1"/>
</dbReference>
<feature type="domain" description="Mandelate racemase/muconate lactonizing enzyme C-terminal" evidence="2">
    <location>
        <begin position="166"/>
        <end position="261"/>
    </location>
</feature>
<dbReference type="InterPro" id="IPR036849">
    <property type="entry name" value="Enolase-like_C_sf"/>
</dbReference>
<proteinExistence type="predicted"/>
<evidence type="ECO:0000313" key="3">
    <source>
        <dbReference type="EMBL" id="QDV16092.1"/>
    </source>
</evidence>
<dbReference type="EMBL" id="CP036317">
    <property type="protein sequence ID" value="QDV16092.1"/>
    <property type="molecule type" value="Genomic_DNA"/>
</dbReference>
<dbReference type="EC" id="5.1.1.-" evidence="3"/>
<dbReference type="InterPro" id="IPR029065">
    <property type="entry name" value="Enolase_C-like"/>
</dbReference>
<keyword evidence="3" id="KW-0413">Isomerase</keyword>
<dbReference type="SFLD" id="SFLDS00001">
    <property type="entry name" value="Enolase"/>
    <property type="match status" value="1"/>
</dbReference>
<evidence type="ECO:0000256" key="1">
    <source>
        <dbReference type="ARBA" id="ARBA00022723"/>
    </source>
</evidence>
<evidence type="ECO:0000259" key="2">
    <source>
        <dbReference type="SMART" id="SM00922"/>
    </source>
</evidence>
<accession>A0A518FIC6</accession>
<dbReference type="InterPro" id="IPR018110">
    <property type="entry name" value="Mandel_Rmase/mucon_lact_enz_CS"/>
</dbReference>
<dbReference type="SUPFAM" id="SSF54826">
    <property type="entry name" value="Enolase N-terminal domain-like"/>
    <property type="match status" value="1"/>
</dbReference>
<dbReference type="Pfam" id="PF13378">
    <property type="entry name" value="MR_MLE_C"/>
    <property type="match status" value="1"/>
</dbReference>
<dbReference type="InterPro" id="IPR029017">
    <property type="entry name" value="Enolase-like_N"/>
</dbReference>
<dbReference type="PROSITE" id="PS00909">
    <property type="entry name" value="MR_MLE_2"/>
    <property type="match status" value="1"/>
</dbReference>
<dbReference type="InterPro" id="IPR013342">
    <property type="entry name" value="Mandelate_racemase_C"/>
</dbReference>
<dbReference type="GO" id="GO:0009063">
    <property type="term" value="P:amino acid catabolic process"/>
    <property type="evidence" value="ECO:0007669"/>
    <property type="project" value="InterPro"/>
</dbReference>
<evidence type="ECO:0000313" key="4">
    <source>
        <dbReference type="Proteomes" id="UP000320839"/>
    </source>
</evidence>
<dbReference type="Proteomes" id="UP000320839">
    <property type="component" value="Chromosome"/>
</dbReference>
<dbReference type="Gene3D" id="3.20.20.120">
    <property type="entry name" value="Enolase-like C-terminal domain"/>
    <property type="match status" value="1"/>
</dbReference>
<dbReference type="RefSeq" id="WP_145454069.1">
    <property type="nucleotide sequence ID" value="NZ_CP036317.1"/>
</dbReference>
<organism evidence="3 4">
    <name type="scientific">Gimesia panareensis</name>
    <dbReference type="NCBI Taxonomy" id="2527978"/>
    <lineage>
        <taxon>Bacteria</taxon>
        <taxon>Pseudomonadati</taxon>
        <taxon>Planctomycetota</taxon>
        <taxon>Planctomycetia</taxon>
        <taxon>Planctomycetales</taxon>
        <taxon>Planctomycetaceae</taxon>
        <taxon>Gimesia</taxon>
    </lineage>
</organism>
<gene>
    <name evidence="3" type="primary">ykfB_1</name>
    <name evidence="3" type="ORF">Pan153_07130</name>
</gene>
<dbReference type="OrthoDB" id="9775391at2"/>
<dbReference type="SUPFAM" id="SSF51604">
    <property type="entry name" value="Enolase C-terminal domain-like"/>
    <property type="match status" value="1"/>
</dbReference>